<evidence type="ECO:0000256" key="2">
    <source>
        <dbReference type="ARBA" id="ARBA00009190"/>
    </source>
</evidence>
<accession>A0A368XDR9</accession>
<evidence type="ECO:0000256" key="3">
    <source>
        <dbReference type="ARBA" id="ARBA00022692"/>
    </source>
</evidence>
<keyword evidence="4 6" id="KW-1133">Transmembrane helix</keyword>
<evidence type="ECO:0000256" key="5">
    <source>
        <dbReference type="ARBA" id="ARBA00023136"/>
    </source>
</evidence>
<protein>
    <recommendedName>
        <fullName evidence="6">GDT1 family protein</fullName>
    </recommendedName>
</protein>
<organism evidence="7 8">
    <name type="scientific">Pseudorhodoferax soli</name>
    <dbReference type="NCBI Taxonomy" id="545864"/>
    <lineage>
        <taxon>Bacteria</taxon>
        <taxon>Pseudomonadati</taxon>
        <taxon>Pseudomonadota</taxon>
        <taxon>Betaproteobacteria</taxon>
        <taxon>Burkholderiales</taxon>
        <taxon>Comamonadaceae</taxon>
    </lineage>
</organism>
<dbReference type="RefSeq" id="WP_114471466.1">
    <property type="nucleotide sequence ID" value="NZ_QPJK01000011.1"/>
</dbReference>
<dbReference type="PANTHER" id="PTHR12608">
    <property type="entry name" value="TRANSMEMBRANE PROTEIN HTP-1 RELATED"/>
    <property type="match status" value="1"/>
</dbReference>
<reference evidence="7 8" key="1">
    <citation type="submission" date="2018-07" db="EMBL/GenBank/DDBJ databases">
        <title>Genomic Encyclopedia of Type Strains, Phase IV (KMG-IV): sequencing the most valuable type-strain genomes for metagenomic binning, comparative biology and taxonomic classification.</title>
        <authorList>
            <person name="Goeker M."/>
        </authorList>
    </citation>
    <scope>NUCLEOTIDE SEQUENCE [LARGE SCALE GENOMIC DNA]</scope>
    <source>
        <strain evidence="7 8">DSM 21634</strain>
    </source>
</reference>
<dbReference type="OrthoDB" id="9801356at2"/>
<evidence type="ECO:0000313" key="7">
    <source>
        <dbReference type="EMBL" id="RCW66090.1"/>
    </source>
</evidence>
<comment type="caution">
    <text evidence="7">The sequence shown here is derived from an EMBL/GenBank/DDBJ whole genome shotgun (WGS) entry which is preliminary data.</text>
</comment>
<comment type="similarity">
    <text evidence="2 6">Belongs to the GDT1 family.</text>
</comment>
<feature type="transmembrane region" description="Helical" evidence="6">
    <location>
        <begin position="37"/>
        <end position="60"/>
    </location>
</feature>
<evidence type="ECO:0000256" key="1">
    <source>
        <dbReference type="ARBA" id="ARBA00004141"/>
    </source>
</evidence>
<dbReference type="AlphaFoldDB" id="A0A368XDR9"/>
<keyword evidence="5 6" id="KW-0472">Membrane</keyword>
<name>A0A368XDR9_9BURK</name>
<keyword evidence="8" id="KW-1185">Reference proteome</keyword>
<feature type="transmembrane region" description="Helical" evidence="6">
    <location>
        <begin position="66"/>
        <end position="85"/>
    </location>
</feature>
<dbReference type="InterPro" id="IPR001727">
    <property type="entry name" value="GDT1-like"/>
</dbReference>
<evidence type="ECO:0000313" key="8">
    <source>
        <dbReference type="Proteomes" id="UP000252884"/>
    </source>
</evidence>
<dbReference type="GO" id="GO:0046873">
    <property type="term" value="F:metal ion transmembrane transporter activity"/>
    <property type="evidence" value="ECO:0007669"/>
    <property type="project" value="InterPro"/>
</dbReference>
<evidence type="ECO:0000256" key="6">
    <source>
        <dbReference type="RuleBase" id="RU365102"/>
    </source>
</evidence>
<comment type="subcellular location">
    <subcellularLocation>
        <location evidence="1 6">Membrane</location>
        <topology evidence="1 6">Multi-pass membrane protein</topology>
    </subcellularLocation>
</comment>
<proteinExistence type="inferred from homology"/>
<keyword evidence="3 6" id="KW-0812">Transmembrane</keyword>
<feature type="transmembrane region" description="Helical" evidence="6">
    <location>
        <begin position="132"/>
        <end position="154"/>
    </location>
</feature>
<gene>
    <name evidence="7" type="ORF">DES41_11148</name>
</gene>
<feature type="transmembrane region" description="Helical" evidence="6">
    <location>
        <begin position="166"/>
        <end position="188"/>
    </location>
</feature>
<dbReference type="GO" id="GO:0016020">
    <property type="term" value="C:membrane"/>
    <property type="evidence" value="ECO:0007669"/>
    <property type="project" value="UniProtKB-SubCell"/>
</dbReference>
<feature type="transmembrane region" description="Helical" evidence="6">
    <location>
        <begin position="92"/>
        <end position="112"/>
    </location>
</feature>
<dbReference type="EMBL" id="QPJK01000011">
    <property type="protein sequence ID" value="RCW66090.1"/>
    <property type="molecule type" value="Genomic_DNA"/>
</dbReference>
<dbReference type="Proteomes" id="UP000252884">
    <property type="component" value="Unassembled WGS sequence"/>
</dbReference>
<dbReference type="Pfam" id="PF01169">
    <property type="entry name" value="GDT1"/>
    <property type="match status" value="2"/>
</dbReference>
<dbReference type="PANTHER" id="PTHR12608:SF1">
    <property type="entry name" value="TRANSMEMBRANE PROTEIN 165"/>
    <property type="match status" value="1"/>
</dbReference>
<evidence type="ECO:0000256" key="4">
    <source>
        <dbReference type="ARBA" id="ARBA00022989"/>
    </source>
</evidence>
<sequence>MDTFLTSSGASLLAELGDKTQLLAIVMAVAFKRQRSILVACLLATLANHFAAASIGQWLFQMIGPVAMRWGIGMLFVGTMGWLLRPDCADDALMEVSTGVLLPTALLGFFLAEFGDKSQVVAAALAYPEGKTLSSVLGSTLGVFLATVPAVMFGERLAAMVSMRNLHRFAAGLFGLTGFAVLMTPSILQ</sequence>